<evidence type="ECO:0000259" key="6">
    <source>
        <dbReference type="SMART" id="SM00363"/>
    </source>
</evidence>
<dbReference type="NCBIfam" id="TIGR00093">
    <property type="entry name" value="pseudouridine synthase"/>
    <property type="match status" value="1"/>
</dbReference>
<evidence type="ECO:0000313" key="7">
    <source>
        <dbReference type="EMBL" id="OOL81104.1"/>
    </source>
</evidence>
<name>A0A1S8KMY4_9LACT</name>
<dbReference type="InterPro" id="IPR020103">
    <property type="entry name" value="PsdUridine_synth_cat_dom_sf"/>
</dbReference>
<dbReference type="Gene3D" id="3.30.70.1560">
    <property type="entry name" value="Alpha-L RNA-binding motif"/>
    <property type="match status" value="1"/>
</dbReference>
<keyword evidence="2 4" id="KW-0694">RNA-binding</keyword>
<dbReference type="GO" id="GO:0005829">
    <property type="term" value="C:cytosol"/>
    <property type="evidence" value="ECO:0007669"/>
    <property type="project" value="UniProtKB-ARBA"/>
</dbReference>
<reference evidence="7 8" key="1">
    <citation type="submission" date="2017-01" db="EMBL/GenBank/DDBJ databases">
        <title>Complete Genome Sequence of Dolosigranulum pigrum isolated from a Patient with interstitial lung disease.</title>
        <authorList>
            <person name="Mukhopadhyay R."/>
            <person name="Joaquin J."/>
            <person name="Hogue R."/>
            <person name="Fitzgerald S."/>
            <person name="Jospin G."/>
            <person name="Eisen J.A."/>
            <person name="Chaturvedi V."/>
        </authorList>
    </citation>
    <scope>NUCLEOTIDE SEQUENCE [LARGE SCALE GENOMIC DNA]</scope>
    <source>
        <strain evidence="7 8">15S00348</strain>
    </source>
</reference>
<evidence type="ECO:0000256" key="1">
    <source>
        <dbReference type="ARBA" id="ARBA00008348"/>
    </source>
</evidence>
<accession>A0A1S8KMY4</accession>
<proteinExistence type="inferred from homology"/>
<dbReference type="Proteomes" id="UP000190409">
    <property type="component" value="Unassembled WGS sequence"/>
</dbReference>
<dbReference type="InterPro" id="IPR050343">
    <property type="entry name" value="RsuA_PseudoU_synthase"/>
</dbReference>
<dbReference type="SUPFAM" id="SSF55174">
    <property type="entry name" value="Alpha-L RNA-binding motif"/>
    <property type="match status" value="1"/>
</dbReference>
<dbReference type="InterPro" id="IPR020094">
    <property type="entry name" value="TruA/RsuA/RluB/E/F_N"/>
</dbReference>
<dbReference type="CDD" id="cd02870">
    <property type="entry name" value="PseudoU_synth_RsuA_like"/>
    <property type="match status" value="1"/>
</dbReference>
<sequence>MERLQKVMAHAGVASRRESENIISKGRVKVNGIVITEMGCKVGPDDHITVDGEPIEREEKVYILLNKDRQVISTVDDPQNRDTVIDSVEGIKERIYPVGRLDYDTTGALLLTNDGELANKLMHPRYEFEKTYVAKVNGRVTEEALQQLKTGVIIEGKETAPARVKLLSYDKKTDHSIVKLIIHEGRNHQVKLMMQAVGHPVKELTREKYGFLETTGLSLGQWRYLKDKEVAKLRKTVSS</sequence>
<dbReference type="InterPro" id="IPR018496">
    <property type="entry name" value="PsdUridine_synth_RsuA/RluB_CS"/>
</dbReference>
<organism evidence="7 8">
    <name type="scientific">Dolosigranulum pigrum</name>
    <dbReference type="NCBI Taxonomy" id="29394"/>
    <lineage>
        <taxon>Bacteria</taxon>
        <taxon>Bacillati</taxon>
        <taxon>Bacillota</taxon>
        <taxon>Bacilli</taxon>
        <taxon>Lactobacillales</taxon>
        <taxon>Carnobacteriaceae</taxon>
        <taxon>Dolosigranulum</taxon>
    </lineage>
</organism>
<dbReference type="PROSITE" id="PS50889">
    <property type="entry name" value="S4"/>
    <property type="match status" value="1"/>
</dbReference>
<comment type="caution">
    <text evidence="7">The sequence shown here is derived from an EMBL/GenBank/DDBJ whole genome shotgun (WGS) entry which is preliminary data.</text>
</comment>
<dbReference type="PROSITE" id="PS01149">
    <property type="entry name" value="PSI_RSU"/>
    <property type="match status" value="1"/>
</dbReference>
<dbReference type="SUPFAM" id="SSF55120">
    <property type="entry name" value="Pseudouridine synthase"/>
    <property type="match status" value="1"/>
</dbReference>
<dbReference type="GO" id="GO:0120159">
    <property type="term" value="F:rRNA pseudouridine synthase activity"/>
    <property type="evidence" value="ECO:0007669"/>
    <property type="project" value="UniProtKB-ARBA"/>
</dbReference>
<dbReference type="PANTHER" id="PTHR47683">
    <property type="entry name" value="PSEUDOURIDINE SYNTHASE FAMILY PROTEIN-RELATED"/>
    <property type="match status" value="1"/>
</dbReference>
<dbReference type="Gene3D" id="3.10.290.10">
    <property type="entry name" value="RNA-binding S4 domain"/>
    <property type="match status" value="1"/>
</dbReference>
<dbReference type="PANTHER" id="PTHR47683:SF2">
    <property type="entry name" value="RNA-BINDING S4 DOMAIN-CONTAINING PROTEIN"/>
    <property type="match status" value="1"/>
</dbReference>
<evidence type="ECO:0000313" key="8">
    <source>
        <dbReference type="Proteomes" id="UP000190409"/>
    </source>
</evidence>
<dbReference type="InterPro" id="IPR006145">
    <property type="entry name" value="PsdUridine_synth_RsuA/RluA"/>
</dbReference>
<dbReference type="InterPro" id="IPR042092">
    <property type="entry name" value="PsdUridine_s_RsuA/RluB/E/F_cat"/>
</dbReference>
<dbReference type="EC" id="5.4.99.-" evidence="5"/>
<dbReference type="CDD" id="cd00165">
    <property type="entry name" value="S4"/>
    <property type="match status" value="1"/>
</dbReference>
<evidence type="ECO:0000256" key="4">
    <source>
        <dbReference type="PROSITE-ProRule" id="PRU00182"/>
    </source>
</evidence>
<evidence type="ECO:0000256" key="3">
    <source>
        <dbReference type="ARBA" id="ARBA00023235"/>
    </source>
</evidence>
<evidence type="ECO:0000256" key="5">
    <source>
        <dbReference type="RuleBase" id="RU003887"/>
    </source>
</evidence>
<dbReference type="InterPro" id="IPR002942">
    <property type="entry name" value="S4_RNA-bd"/>
</dbReference>
<dbReference type="EMBL" id="MUYF01000003">
    <property type="protein sequence ID" value="OOL81104.1"/>
    <property type="molecule type" value="Genomic_DNA"/>
</dbReference>
<dbReference type="Pfam" id="PF00849">
    <property type="entry name" value="PseudoU_synth_2"/>
    <property type="match status" value="1"/>
</dbReference>
<dbReference type="GO" id="GO:0000455">
    <property type="term" value="P:enzyme-directed rRNA pseudouridine synthesis"/>
    <property type="evidence" value="ECO:0007669"/>
    <property type="project" value="UniProtKB-ARBA"/>
</dbReference>
<feature type="domain" description="RNA-binding S4" evidence="6">
    <location>
        <begin position="2"/>
        <end position="63"/>
    </location>
</feature>
<dbReference type="SMART" id="SM00363">
    <property type="entry name" value="S4"/>
    <property type="match status" value="1"/>
</dbReference>
<protein>
    <recommendedName>
        <fullName evidence="5">Pseudouridine synthase</fullName>
        <ecNumber evidence="5">5.4.99.-</ecNumber>
    </recommendedName>
</protein>
<dbReference type="InterPro" id="IPR000748">
    <property type="entry name" value="PsdUridine_synth_RsuA/RluB/E/F"/>
</dbReference>
<keyword evidence="3 5" id="KW-0413">Isomerase</keyword>
<dbReference type="FunFam" id="3.10.290.10:FF:000003">
    <property type="entry name" value="Pseudouridine synthase"/>
    <property type="match status" value="1"/>
</dbReference>
<comment type="similarity">
    <text evidence="1 5">Belongs to the pseudouridine synthase RsuA family.</text>
</comment>
<dbReference type="GO" id="GO:0003723">
    <property type="term" value="F:RNA binding"/>
    <property type="evidence" value="ECO:0007669"/>
    <property type="project" value="UniProtKB-KW"/>
</dbReference>
<gene>
    <name evidence="7" type="ORF">BWX42_04495</name>
</gene>
<dbReference type="Pfam" id="PF01479">
    <property type="entry name" value="S4"/>
    <property type="match status" value="1"/>
</dbReference>
<dbReference type="InterPro" id="IPR036986">
    <property type="entry name" value="S4_RNA-bd_sf"/>
</dbReference>
<dbReference type="Gene3D" id="3.30.70.580">
    <property type="entry name" value="Pseudouridine synthase I, catalytic domain, N-terminal subdomain"/>
    <property type="match status" value="1"/>
</dbReference>
<dbReference type="AlphaFoldDB" id="A0A1S8KMY4"/>
<evidence type="ECO:0000256" key="2">
    <source>
        <dbReference type="ARBA" id="ARBA00022884"/>
    </source>
</evidence>
<dbReference type="FunFam" id="3.30.70.1560:FF:000001">
    <property type="entry name" value="Pseudouridine synthase"/>
    <property type="match status" value="1"/>
</dbReference>